<evidence type="ECO:0000313" key="2">
    <source>
        <dbReference type="EMBL" id="KAF7197979.1"/>
    </source>
</evidence>
<accession>A0A8H6RV16</accession>
<dbReference type="OrthoDB" id="3647264at2759"/>
<gene>
    <name evidence="2" type="ORF">HII31_00693</name>
</gene>
<feature type="region of interest" description="Disordered" evidence="1">
    <location>
        <begin position="122"/>
        <end position="149"/>
    </location>
</feature>
<dbReference type="Proteomes" id="UP000660729">
    <property type="component" value="Unassembled WGS sequence"/>
</dbReference>
<evidence type="ECO:0000256" key="1">
    <source>
        <dbReference type="SAM" id="MobiDB-lite"/>
    </source>
</evidence>
<feature type="compositionally biased region" description="Basic and acidic residues" evidence="1">
    <location>
        <begin position="133"/>
        <end position="149"/>
    </location>
</feature>
<feature type="region of interest" description="Disordered" evidence="1">
    <location>
        <begin position="95"/>
        <end position="114"/>
    </location>
</feature>
<organism evidence="2 3">
    <name type="scientific">Pseudocercospora fuligena</name>
    <dbReference type="NCBI Taxonomy" id="685502"/>
    <lineage>
        <taxon>Eukaryota</taxon>
        <taxon>Fungi</taxon>
        <taxon>Dikarya</taxon>
        <taxon>Ascomycota</taxon>
        <taxon>Pezizomycotina</taxon>
        <taxon>Dothideomycetes</taxon>
        <taxon>Dothideomycetidae</taxon>
        <taxon>Mycosphaerellales</taxon>
        <taxon>Mycosphaerellaceae</taxon>
        <taxon>Pseudocercospora</taxon>
    </lineage>
</organism>
<reference evidence="2" key="1">
    <citation type="submission" date="2020-04" db="EMBL/GenBank/DDBJ databases">
        <title>Draft genome resource of the tomato pathogen Pseudocercospora fuligena.</title>
        <authorList>
            <person name="Zaccaron A."/>
        </authorList>
    </citation>
    <scope>NUCLEOTIDE SEQUENCE</scope>
    <source>
        <strain evidence="2">PF001</strain>
    </source>
</reference>
<name>A0A8H6RV16_9PEZI</name>
<protein>
    <submittedName>
        <fullName evidence="2">Uncharacterized protein</fullName>
    </submittedName>
</protein>
<proteinExistence type="predicted"/>
<sequence>MAEALFYSACFEPSINTMCDPTFSKKNIKKWFAKMTSPPRKNRFERGANDASTGPENASDANSERTATSEGDAKSSIVNGEPLKTENASEISFVSTNDHSRRAASWPSSQPRQVDLAAASNVDSLQQSSEGVRLGHGEPENTSTRDDDFDREGFQRRFTQALRRRISIKTAANLETENDVALLDTPKQGKMGPPSLPHRAKVRLMFRFEKTSAYSDHKADELHHIAFNASPEVLVAILKEACNRVCREKYADLLRYLLSIGSDLDMNAYIAFGDGRDEFIHKDQLGRFRWRCIADLFPTSIDPSKDFEIPIKIKVSVINKEVPLPPPASIDIWKQHRSADALLLRSLITEGLRDLVAKKPKGYDWRPDSLVSIARLFDSEAERHWWIDIWVMPQSKRLGAYRRLAKKGGAGKNLAAFLDPATTEEGNRKLWVEAHLLEPKKEDGF</sequence>
<evidence type="ECO:0000313" key="3">
    <source>
        <dbReference type="Proteomes" id="UP000660729"/>
    </source>
</evidence>
<dbReference type="EMBL" id="JABCIY010000004">
    <property type="protein sequence ID" value="KAF7197979.1"/>
    <property type="molecule type" value="Genomic_DNA"/>
</dbReference>
<keyword evidence="3" id="KW-1185">Reference proteome</keyword>
<dbReference type="AlphaFoldDB" id="A0A8H6RV16"/>
<feature type="region of interest" description="Disordered" evidence="1">
    <location>
        <begin position="34"/>
        <end position="90"/>
    </location>
</feature>
<feature type="compositionally biased region" description="Polar residues" evidence="1">
    <location>
        <begin position="50"/>
        <end position="69"/>
    </location>
</feature>
<comment type="caution">
    <text evidence="2">The sequence shown here is derived from an EMBL/GenBank/DDBJ whole genome shotgun (WGS) entry which is preliminary data.</text>
</comment>